<organism evidence="2 3">
    <name type="scientific">Pleurodeles waltl</name>
    <name type="common">Iberian ribbed newt</name>
    <dbReference type="NCBI Taxonomy" id="8319"/>
    <lineage>
        <taxon>Eukaryota</taxon>
        <taxon>Metazoa</taxon>
        <taxon>Chordata</taxon>
        <taxon>Craniata</taxon>
        <taxon>Vertebrata</taxon>
        <taxon>Euteleostomi</taxon>
        <taxon>Amphibia</taxon>
        <taxon>Batrachia</taxon>
        <taxon>Caudata</taxon>
        <taxon>Salamandroidea</taxon>
        <taxon>Salamandridae</taxon>
        <taxon>Pleurodelinae</taxon>
        <taxon>Pleurodeles</taxon>
    </lineage>
</organism>
<sequence>MAGWRKGVLAAWPGGGLDGAPEPELAGYGKLEEGSSCPRAWWGPGDRSELSEHSHAWESSLDPVLGSLTPSGLEAKAQDRDSHSGAHGAPESKLTGETSLGLVDSEAWAPQSMAGRRKGAPVPGPGRGLAGAL</sequence>
<keyword evidence="3" id="KW-1185">Reference proteome</keyword>
<dbReference type="EMBL" id="JANPWB010000004">
    <property type="protein sequence ID" value="KAJ1193166.1"/>
    <property type="molecule type" value="Genomic_DNA"/>
</dbReference>
<gene>
    <name evidence="2" type="ORF">NDU88_002471</name>
</gene>
<comment type="caution">
    <text evidence="2">The sequence shown here is derived from an EMBL/GenBank/DDBJ whole genome shotgun (WGS) entry which is preliminary data.</text>
</comment>
<evidence type="ECO:0000256" key="1">
    <source>
        <dbReference type="SAM" id="MobiDB-lite"/>
    </source>
</evidence>
<reference evidence="2" key="1">
    <citation type="journal article" date="2022" name="bioRxiv">
        <title>Sequencing and chromosome-scale assembly of the giantPleurodeles waltlgenome.</title>
        <authorList>
            <person name="Brown T."/>
            <person name="Elewa A."/>
            <person name="Iarovenko S."/>
            <person name="Subramanian E."/>
            <person name="Araus A.J."/>
            <person name="Petzold A."/>
            <person name="Susuki M."/>
            <person name="Suzuki K.-i.T."/>
            <person name="Hayashi T."/>
            <person name="Toyoda A."/>
            <person name="Oliveira C."/>
            <person name="Osipova E."/>
            <person name="Leigh N.D."/>
            <person name="Simon A."/>
            <person name="Yun M.H."/>
        </authorList>
    </citation>
    <scope>NUCLEOTIDE SEQUENCE</scope>
    <source>
        <strain evidence="2">20211129_DDA</strain>
        <tissue evidence="2">Liver</tissue>
    </source>
</reference>
<protein>
    <submittedName>
        <fullName evidence="2">Uncharacterized protein</fullName>
    </submittedName>
</protein>
<evidence type="ECO:0000313" key="2">
    <source>
        <dbReference type="EMBL" id="KAJ1193166.1"/>
    </source>
</evidence>
<feature type="region of interest" description="Disordered" evidence="1">
    <location>
        <begin position="62"/>
        <end position="133"/>
    </location>
</feature>
<name>A0AAV7UXQ6_PLEWA</name>
<dbReference type="Proteomes" id="UP001066276">
    <property type="component" value="Chromosome 2_2"/>
</dbReference>
<accession>A0AAV7UXQ6</accession>
<dbReference type="AlphaFoldDB" id="A0AAV7UXQ6"/>
<evidence type="ECO:0000313" key="3">
    <source>
        <dbReference type="Proteomes" id="UP001066276"/>
    </source>
</evidence>
<feature type="region of interest" description="Disordered" evidence="1">
    <location>
        <begin position="10"/>
        <end position="33"/>
    </location>
</feature>
<proteinExistence type="predicted"/>